<dbReference type="Proteomes" id="UP000261680">
    <property type="component" value="Unplaced"/>
</dbReference>
<evidence type="ECO:0000256" key="1">
    <source>
        <dbReference type="SAM" id="MobiDB-lite"/>
    </source>
</evidence>
<feature type="compositionally biased region" description="Basic and acidic residues" evidence="1">
    <location>
        <begin position="64"/>
        <end position="77"/>
    </location>
</feature>
<proteinExistence type="predicted"/>
<evidence type="ECO:0000313" key="3">
    <source>
        <dbReference type="RefSeq" id="XP_040481458.1"/>
    </source>
</evidence>
<protein>
    <submittedName>
        <fullName evidence="3">Uncharacterized protein LOC103677455</fullName>
    </submittedName>
</protein>
<dbReference type="AlphaFoldDB" id="A0A8M1FDI4"/>
<feature type="compositionally biased region" description="Basic residues" evidence="1">
    <location>
        <begin position="128"/>
        <end position="138"/>
    </location>
</feature>
<organism evidence="2 3">
    <name type="scientific">Ursus maritimus</name>
    <name type="common">Polar bear</name>
    <name type="synonym">Thalarctos maritimus</name>
    <dbReference type="NCBI Taxonomy" id="29073"/>
    <lineage>
        <taxon>Eukaryota</taxon>
        <taxon>Metazoa</taxon>
        <taxon>Chordata</taxon>
        <taxon>Craniata</taxon>
        <taxon>Vertebrata</taxon>
        <taxon>Euteleostomi</taxon>
        <taxon>Mammalia</taxon>
        <taxon>Eutheria</taxon>
        <taxon>Laurasiatheria</taxon>
        <taxon>Carnivora</taxon>
        <taxon>Caniformia</taxon>
        <taxon>Ursidae</taxon>
        <taxon>Ursus</taxon>
    </lineage>
</organism>
<feature type="region of interest" description="Disordered" evidence="1">
    <location>
        <begin position="53"/>
        <end position="162"/>
    </location>
</feature>
<dbReference type="KEGG" id="umr:103677455"/>
<sequence length="232" mass="25899">MTAVPHRAFESKAFKDTYIMRPIARQNTFVGLALGFLRVRPFLRPISRSSRIGGWAGLSLPSEEVGRKRSSEAERPRLPRCRRGGRCPHGAAWAEQPCGSHAVPGPSHRDRGARGGRRPAHPQPHPSRERRARVRGRAPARESTPGPARPLPGCGRTPKGRWRAKTKARAGSSCASSQQHWKNDMHEVGTHYNHFGMSEDKDMYISVPPICKESIISVNKNVVLIYKINIFH</sequence>
<keyword evidence="2" id="KW-1185">Reference proteome</keyword>
<dbReference type="GeneID" id="103677455"/>
<evidence type="ECO:0000313" key="2">
    <source>
        <dbReference type="Proteomes" id="UP000261680"/>
    </source>
</evidence>
<accession>A0A8M1FDI4</accession>
<name>A0A8M1FDI4_URSMA</name>
<gene>
    <name evidence="3" type="primary">LOC103677455</name>
</gene>
<reference evidence="3" key="1">
    <citation type="submission" date="2025-08" db="UniProtKB">
        <authorList>
            <consortium name="RefSeq"/>
        </authorList>
    </citation>
    <scope>IDENTIFICATION</scope>
    <source>
        <tissue evidence="3">Whole blood</tissue>
    </source>
</reference>
<dbReference type="RefSeq" id="XP_040481458.1">
    <property type="nucleotide sequence ID" value="XM_040625524.1"/>
</dbReference>